<evidence type="ECO:0000256" key="3">
    <source>
        <dbReference type="ARBA" id="ARBA00022701"/>
    </source>
</evidence>
<dbReference type="Proteomes" id="UP000272942">
    <property type="component" value="Unassembled WGS sequence"/>
</dbReference>
<protein>
    <recommendedName>
        <fullName evidence="5">Gamma-tubulin complex component</fullName>
    </recommendedName>
</protein>
<dbReference type="GO" id="GO:0043015">
    <property type="term" value="F:gamma-tubulin binding"/>
    <property type="evidence" value="ECO:0007669"/>
    <property type="project" value="InterPro"/>
</dbReference>
<keyword evidence="6" id="KW-1133">Transmembrane helix</keyword>
<keyword evidence="6" id="KW-0472">Membrane</keyword>
<dbReference type="GO" id="GO:0000278">
    <property type="term" value="P:mitotic cell cycle"/>
    <property type="evidence" value="ECO:0007669"/>
    <property type="project" value="TreeGrafter"/>
</dbReference>
<evidence type="ECO:0000256" key="1">
    <source>
        <dbReference type="ARBA" id="ARBA00010337"/>
    </source>
</evidence>
<dbReference type="OrthoDB" id="2192946at2759"/>
<evidence type="ECO:0000259" key="8">
    <source>
        <dbReference type="Pfam" id="PF17681"/>
    </source>
</evidence>
<dbReference type="GO" id="GO:0031122">
    <property type="term" value="P:cytoplasmic microtubule organization"/>
    <property type="evidence" value="ECO:0007669"/>
    <property type="project" value="TreeGrafter"/>
</dbReference>
<dbReference type="GO" id="GO:0000930">
    <property type="term" value="C:gamma-tubulin complex"/>
    <property type="evidence" value="ECO:0007669"/>
    <property type="project" value="TreeGrafter"/>
</dbReference>
<dbReference type="GO" id="GO:0051225">
    <property type="term" value="P:spindle assembly"/>
    <property type="evidence" value="ECO:0007669"/>
    <property type="project" value="TreeGrafter"/>
</dbReference>
<dbReference type="PANTHER" id="PTHR19302:SF13">
    <property type="entry name" value="GAMMA-TUBULIN COMPLEX COMPONENT 2"/>
    <property type="match status" value="1"/>
</dbReference>
<proteinExistence type="inferred from homology"/>
<keyword evidence="6" id="KW-0812">Transmembrane</keyword>
<dbReference type="InterPro" id="IPR041470">
    <property type="entry name" value="GCP_N"/>
</dbReference>
<keyword evidence="4 5" id="KW-0206">Cytoskeleton</keyword>
<dbReference type="InterPro" id="IPR042241">
    <property type="entry name" value="GCP_C_sf"/>
</dbReference>
<keyword evidence="10" id="KW-1185">Reference proteome</keyword>
<dbReference type="EMBL" id="UZAN01045839">
    <property type="protein sequence ID" value="VDP83288.1"/>
    <property type="molecule type" value="Genomic_DNA"/>
</dbReference>
<feature type="transmembrane region" description="Helical" evidence="6">
    <location>
        <begin position="346"/>
        <end position="362"/>
    </location>
</feature>
<evidence type="ECO:0000313" key="9">
    <source>
        <dbReference type="EMBL" id="VDP83288.1"/>
    </source>
</evidence>
<evidence type="ECO:0000256" key="6">
    <source>
        <dbReference type="SAM" id="Phobius"/>
    </source>
</evidence>
<name>A0A3P8HHF7_9TREM</name>
<evidence type="ECO:0000256" key="5">
    <source>
        <dbReference type="RuleBase" id="RU363050"/>
    </source>
</evidence>
<dbReference type="GO" id="GO:0007020">
    <property type="term" value="P:microtubule nucleation"/>
    <property type="evidence" value="ECO:0007669"/>
    <property type="project" value="InterPro"/>
</dbReference>
<comment type="subcellular location">
    <subcellularLocation>
        <location evidence="5">Cytoplasm</location>
        <location evidence="5">Cytoskeleton</location>
        <location evidence="5">Microtubule organizing center</location>
    </subcellularLocation>
</comment>
<dbReference type="Pfam" id="PF04130">
    <property type="entry name" value="GCP_C_terminal"/>
    <property type="match status" value="1"/>
</dbReference>
<feature type="domain" description="Gamma tubulin complex component C-terminal" evidence="7">
    <location>
        <begin position="433"/>
        <end position="468"/>
    </location>
</feature>
<accession>A0A3P8HHF7</accession>
<reference evidence="9 10" key="1">
    <citation type="submission" date="2018-11" db="EMBL/GenBank/DDBJ databases">
        <authorList>
            <consortium name="Pathogen Informatics"/>
        </authorList>
    </citation>
    <scope>NUCLEOTIDE SEQUENCE [LARGE SCALE GENOMIC DNA]</scope>
    <source>
        <strain evidence="9 10">Egypt</strain>
    </source>
</reference>
<dbReference type="GO" id="GO:0005874">
    <property type="term" value="C:microtubule"/>
    <property type="evidence" value="ECO:0007669"/>
    <property type="project" value="UniProtKB-KW"/>
</dbReference>
<evidence type="ECO:0000259" key="7">
    <source>
        <dbReference type="Pfam" id="PF04130"/>
    </source>
</evidence>
<evidence type="ECO:0000256" key="4">
    <source>
        <dbReference type="ARBA" id="ARBA00023212"/>
    </source>
</evidence>
<evidence type="ECO:0000313" key="10">
    <source>
        <dbReference type="Proteomes" id="UP000272942"/>
    </source>
</evidence>
<dbReference type="Pfam" id="PF17681">
    <property type="entry name" value="GCP_N_terminal"/>
    <property type="match status" value="1"/>
</dbReference>
<organism evidence="9 10">
    <name type="scientific">Echinostoma caproni</name>
    <dbReference type="NCBI Taxonomy" id="27848"/>
    <lineage>
        <taxon>Eukaryota</taxon>
        <taxon>Metazoa</taxon>
        <taxon>Spiralia</taxon>
        <taxon>Lophotrochozoa</taxon>
        <taxon>Platyhelminthes</taxon>
        <taxon>Trematoda</taxon>
        <taxon>Digenea</taxon>
        <taxon>Plagiorchiida</taxon>
        <taxon>Echinostomata</taxon>
        <taxon>Echinostomatoidea</taxon>
        <taxon>Echinostomatidae</taxon>
        <taxon>Echinostoma</taxon>
    </lineage>
</organism>
<dbReference type="InterPro" id="IPR040457">
    <property type="entry name" value="GCP_C"/>
</dbReference>
<keyword evidence="3 5" id="KW-0493">Microtubule</keyword>
<dbReference type="GO" id="GO:0051011">
    <property type="term" value="F:microtubule minus-end binding"/>
    <property type="evidence" value="ECO:0007669"/>
    <property type="project" value="TreeGrafter"/>
</dbReference>
<dbReference type="GO" id="GO:0000922">
    <property type="term" value="C:spindle pole"/>
    <property type="evidence" value="ECO:0007669"/>
    <property type="project" value="InterPro"/>
</dbReference>
<keyword evidence="2 5" id="KW-0963">Cytoplasm</keyword>
<dbReference type="InterPro" id="IPR007259">
    <property type="entry name" value="GCP"/>
</dbReference>
<sequence>MSNAVQEHAVVGDLLQCLQGNQGVYIKPLPLTSRFGTRSFSVDESMAPTLLDTVNKILPICSDYSTIVRFVGEKSTFEHGVVNHALAGAIRRLIKDYLVLLCQLEHQYRIGQLGIARLQFFLRDSATIFTQLSRVVMDITRGNCLGGAVLSLLYDHARTVYGVKQMNELLSYLLRAASVPFFTILQKWIYRGVISDPYEEFFIATGPVPEFLQPGRHLNPRDQNQWDQVAHEYVDWAFFWERHYSVIPTNLPSFLASHLNKILNTGKYLNVVQQCANVTDAASMESAIKELYVELESRLRMREKLINGERREAFHCLIALLPVVPYTLNFYLFVEFSLVFSQHGEALLVVVIAVAVVFLVSSKHMSFCPIMTFLSLCHYRFFYPYHTADAYELPQIESIEYEESEMKYLEQIENAHLYASSLLLRLMMHEKDLKEHLKSIKRYFLLDQADFIVHFMDAAAKELCKPSTGTCRSFCFRHD</sequence>
<feature type="transmembrane region" description="Helical" evidence="6">
    <location>
        <begin position="313"/>
        <end position="334"/>
    </location>
</feature>
<dbReference type="Gene3D" id="1.20.120.1900">
    <property type="entry name" value="Gamma-tubulin complex, C-terminal domain"/>
    <property type="match status" value="1"/>
</dbReference>
<gene>
    <name evidence="9" type="ORF">ECPE_LOCUS8337</name>
</gene>
<comment type="similarity">
    <text evidence="1 5">Belongs to the TUBGCP family.</text>
</comment>
<dbReference type="PANTHER" id="PTHR19302">
    <property type="entry name" value="GAMMA TUBULIN COMPLEX PROTEIN"/>
    <property type="match status" value="1"/>
</dbReference>
<evidence type="ECO:0000256" key="2">
    <source>
        <dbReference type="ARBA" id="ARBA00022490"/>
    </source>
</evidence>
<dbReference type="AlphaFoldDB" id="A0A3P8HHF7"/>
<feature type="domain" description="Gamma tubulin complex component protein N-terminal" evidence="8">
    <location>
        <begin position="13"/>
        <end position="430"/>
    </location>
</feature>
<dbReference type="GO" id="GO:0051321">
    <property type="term" value="P:meiotic cell cycle"/>
    <property type="evidence" value="ECO:0007669"/>
    <property type="project" value="TreeGrafter"/>
</dbReference>